<dbReference type="Pfam" id="PF00106">
    <property type="entry name" value="adh_short"/>
    <property type="match status" value="1"/>
</dbReference>
<protein>
    <recommendedName>
        <fullName evidence="2">Ketoreductase domain-containing protein</fullName>
    </recommendedName>
</protein>
<accession>A0A7S2MIK4</accession>
<dbReference type="InterPro" id="IPR057326">
    <property type="entry name" value="KR_dom"/>
</dbReference>
<dbReference type="SUPFAM" id="SSF51735">
    <property type="entry name" value="NAD(P)-binding Rossmann-fold domains"/>
    <property type="match status" value="1"/>
</dbReference>
<evidence type="ECO:0000313" key="3">
    <source>
        <dbReference type="EMBL" id="CAD9485621.1"/>
    </source>
</evidence>
<dbReference type="InterPro" id="IPR036291">
    <property type="entry name" value="NAD(P)-bd_dom_sf"/>
</dbReference>
<dbReference type="AlphaFoldDB" id="A0A7S2MIK4"/>
<gene>
    <name evidence="3" type="ORF">CBRE1094_LOCUS25984</name>
</gene>
<name>A0A7S2MIK4_9EUKA</name>
<keyword evidence="1" id="KW-0732">Signal</keyword>
<dbReference type="InterPro" id="IPR002347">
    <property type="entry name" value="SDR_fam"/>
</dbReference>
<dbReference type="Gene3D" id="3.40.50.720">
    <property type="entry name" value="NAD(P)-binding Rossmann-like Domain"/>
    <property type="match status" value="1"/>
</dbReference>
<dbReference type="EMBL" id="HBGU01047748">
    <property type="protein sequence ID" value="CAD9485621.1"/>
    <property type="molecule type" value="Transcribed_RNA"/>
</dbReference>
<reference evidence="3" key="1">
    <citation type="submission" date="2021-01" db="EMBL/GenBank/DDBJ databases">
        <authorList>
            <person name="Corre E."/>
            <person name="Pelletier E."/>
            <person name="Niang G."/>
            <person name="Scheremetjew M."/>
            <person name="Finn R."/>
            <person name="Kale V."/>
            <person name="Holt S."/>
            <person name="Cochrane G."/>
            <person name="Meng A."/>
            <person name="Brown T."/>
            <person name="Cohen L."/>
        </authorList>
    </citation>
    <scope>NUCLEOTIDE SEQUENCE</scope>
    <source>
        <strain evidence="3">UTEX LB 985</strain>
    </source>
</reference>
<dbReference type="PRINTS" id="PR00081">
    <property type="entry name" value="GDHRDH"/>
</dbReference>
<sequence>MLTLYIGATLLGLLLLVLWLRPTFRTPTPSKSAVLVTGTSSGIGRAIALALARAGYKRVYCGVRRTQDAPLEYAACVPVILDVTSSESILNAAALIRDSGVELSAIVMNAGVQAMGPLEMVDFKLVRDAFEVNVFGLLAVVRAFLPMLRQSQGRVVLIGSEASMFSPIFYGAYASTKCAVEAIADCLRAELLPSHVAVSLLQVGCCATALEEKMATQLQDATISSAKAEPNLYTPRLQAFLRMFHMVANTGMLPAASTPVNAVKHALSSPRPRSRYLVCIDAWAVWAIVRFLPSHVLDAVQAVLLPVRPSRWSPF</sequence>
<dbReference type="SMART" id="SM00822">
    <property type="entry name" value="PKS_KR"/>
    <property type="match status" value="1"/>
</dbReference>
<dbReference type="PANTHER" id="PTHR43313">
    <property type="entry name" value="SHORT-CHAIN DEHYDROGENASE/REDUCTASE FAMILY 9C"/>
    <property type="match status" value="1"/>
</dbReference>
<dbReference type="PANTHER" id="PTHR43313:SF1">
    <property type="entry name" value="3BETA-HYDROXYSTEROID DEHYDROGENASE DHS-16"/>
    <property type="match status" value="1"/>
</dbReference>
<feature type="chain" id="PRO_5030991016" description="Ketoreductase domain-containing protein" evidence="1">
    <location>
        <begin position="26"/>
        <end position="315"/>
    </location>
</feature>
<evidence type="ECO:0000259" key="2">
    <source>
        <dbReference type="SMART" id="SM00822"/>
    </source>
</evidence>
<evidence type="ECO:0000256" key="1">
    <source>
        <dbReference type="SAM" id="SignalP"/>
    </source>
</evidence>
<organism evidence="3">
    <name type="scientific">Haptolina brevifila</name>
    <dbReference type="NCBI Taxonomy" id="156173"/>
    <lineage>
        <taxon>Eukaryota</taxon>
        <taxon>Haptista</taxon>
        <taxon>Haptophyta</taxon>
        <taxon>Prymnesiophyceae</taxon>
        <taxon>Prymnesiales</taxon>
        <taxon>Prymnesiaceae</taxon>
        <taxon>Haptolina</taxon>
    </lineage>
</organism>
<dbReference type="GO" id="GO:0008202">
    <property type="term" value="P:steroid metabolic process"/>
    <property type="evidence" value="ECO:0007669"/>
    <property type="project" value="TreeGrafter"/>
</dbReference>
<feature type="domain" description="Ketoreductase" evidence="2">
    <location>
        <begin position="32"/>
        <end position="206"/>
    </location>
</feature>
<proteinExistence type="predicted"/>
<feature type="signal peptide" evidence="1">
    <location>
        <begin position="1"/>
        <end position="25"/>
    </location>
</feature>
<dbReference type="GO" id="GO:0016491">
    <property type="term" value="F:oxidoreductase activity"/>
    <property type="evidence" value="ECO:0007669"/>
    <property type="project" value="TreeGrafter"/>
</dbReference>